<dbReference type="Proteomes" id="UP000314987">
    <property type="component" value="Unassembled WGS sequence"/>
</dbReference>
<dbReference type="STRING" id="29139.ENSVURP00010013300"/>
<reference evidence="5" key="1">
    <citation type="submission" date="2018-12" db="EMBL/GenBank/DDBJ databases">
        <authorList>
            <person name="Yazar S."/>
        </authorList>
    </citation>
    <scope>NUCLEOTIDE SEQUENCE [LARGE SCALE GENOMIC DNA]</scope>
</reference>
<dbReference type="AlphaFoldDB" id="A0A4X2KVF3"/>
<accession>A0A4X2KVF3</accession>
<reference evidence="4" key="2">
    <citation type="submission" date="2025-08" db="UniProtKB">
        <authorList>
            <consortium name="Ensembl"/>
        </authorList>
    </citation>
    <scope>IDENTIFICATION</scope>
</reference>
<keyword evidence="2" id="KW-0687">Ribonucleoprotein</keyword>
<dbReference type="Gene3D" id="2.30.30.100">
    <property type="match status" value="1"/>
</dbReference>
<evidence type="ECO:0000313" key="4">
    <source>
        <dbReference type="Ensembl" id="ENSVURP00010013300.1"/>
    </source>
</evidence>
<feature type="domain" description="Lsm14-like N-terminal" evidence="3">
    <location>
        <begin position="1"/>
        <end position="99"/>
    </location>
</feature>
<dbReference type="GO" id="GO:0003729">
    <property type="term" value="F:mRNA binding"/>
    <property type="evidence" value="ECO:0007669"/>
    <property type="project" value="TreeGrafter"/>
</dbReference>
<dbReference type="GO" id="GO:1990904">
    <property type="term" value="C:ribonucleoprotein complex"/>
    <property type="evidence" value="ECO:0007669"/>
    <property type="project" value="UniProtKB-KW"/>
</dbReference>
<dbReference type="Ensembl" id="ENSVURT00010015141.1">
    <property type="protein sequence ID" value="ENSVURP00010013300.1"/>
    <property type="gene ID" value="ENSVURG00010010246.1"/>
</dbReference>
<protein>
    <recommendedName>
        <fullName evidence="3">Lsm14-like N-terminal domain-containing protein</fullName>
    </recommendedName>
</protein>
<evidence type="ECO:0000256" key="2">
    <source>
        <dbReference type="ARBA" id="ARBA00023274"/>
    </source>
</evidence>
<dbReference type="Pfam" id="PF12701">
    <property type="entry name" value="LSM14"/>
    <property type="match status" value="1"/>
</dbReference>
<proteinExistence type="predicted"/>
<dbReference type="InterPro" id="IPR025609">
    <property type="entry name" value="Lsm14-like_N"/>
</dbReference>
<dbReference type="InterPro" id="IPR010920">
    <property type="entry name" value="LSM_dom_sf"/>
</dbReference>
<keyword evidence="5" id="KW-1185">Reference proteome</keyword>
<dbReference type="SUPFAM" id="SSF50182">
    <property type="entry name" value="Sm-like ribonucleoproteins"/>
    <property type="match status" value="1"/>
</dbReference>
<dbReference type="SMART" id="SM01271">
    <property type="entry name" value="LSM14"/>
    <property type="match status" value="1"/>
</dbReference>
<dbReference type="OMA" id="KREYTHQ"/>
<sequence>MHSLLGTLTRKIIICKVQVYFEGNMYTINTHISPLYTSFTEVKSFGKEDHAICMPTLPREKMYDHIIFWGSDIKDTFICEPPKAQPLPPPNNVILQICALQHLSRNATSLLPTYYLASCIQYL</sequence>
<evidence type="ECO:0000313" key="5">
    <source>
        <dbReference type="Proteomes" id="UP000314987"/>
    </source>
</evidence>
<dbReference type="GO" id="GO:0006417">
    <property type="term" value="P:regulation of translation"/>
    <property type="evidence" value="ECO:0007669"/>
    <property type="project" value="UniProtKB-KW"/>
</dbReference>
<dbReference type="PANTHER" id="PTHR13586">
    <property type="entry name" value="SCD6 PROTEIN-RELATED"/>
    <property type="match status" value="1"/>
</dbReference>
<keyword evidence="1" id="KW-0810">Translation regulation</keyword>
<organism evidence="4 5">
    <name type="scientific">Vombatus ursinus</name>
    <name type="common">Common wombat</name>
    <dbReference type="NCBI Taxonomy" id="29139"/>
    <lineage>
        <taxon>Eukaryota</taxon>
        <taxon>Metazoa</taxon>
        <taxon>Chordata</taxon>
        <taxon>Craniata</taxon>
        <taxon>Vertebrata</taxon>
        <taxon>Euteleostomi</taxon>
        <taxon>Mammalia</taxon>
        <taxon>Metatheria</taxon>
        <taxon>Diprotodontia</taxon>
        <taxon>Vombatidae</taxon>
        <taxon>Vombatus</taxon>
    </lineage>
</organism>
<name>A0A4X2KVF3_VOMUR</name>
<reference evidence="4" key="3">
    <citation type="submission" date="2025-09" db="UniProtKB">
        <authorList>
            <consortium name="Ensembl"/>
        </authorList>
    </citation>
    <scope>IDENTIFICATION</scope>
</reference>
<evidence type="ECO:0000256" key="1">
    <source>
        <dbReference type="ARBA" id="ARBA00022845"/>
    </source>
</evidence>
<evidence type="ECO:0000259" key="3">
    <source>
        <dbReference type="SMART" id="SM01271"/>
    </source>
</evidence>
<dbReference type="PANTHER" id="PTHR13586:SF1">
    <property type="entry name" value="PROTEIN LSM14 HOMOLOG B"/>
    <property type="match status" value="1"/>
</dbReference>